<evidence type="ECO:0000313" key="1">
    <source>
        <dbReference type="EMBL" id="ESJ94210.1"/>
    </source>
</evidence>
<keyword evidence="2" id="KW-1185">Reference proteome</keyword>
<dbReference type="Proteomes" id="UP000018465">
    <property type="component" value="Unassembled WGS sequence"/>
</dbReference>
<gene>
    <name evidence="1" type="ORF">P800_02284</name>
</gene>
<evidence type="ECO:0000313" key="2">
    <source>
        <dbReference type="Proteomes" id="UP000018465"/>
    </source>
</evidence>
<protein>
    <submittedName>
        <fullName evidence="1">Uncharacterized protein</fullName>
    </submittedName>
</protein>
<accession>A0ABN0PVF2</accession>
<sequence>MKKMHNFKVMHLSLIKKIKYGKCYNFEKLKIINNGKIKILNRNIFPFTC</sequence>
<proteinExistence type="predicted"/>
<comment type="caution">
    <text evidence="1">The sequence shown here is derived from an EMBL/GenBank/DDBJ whole genome shotgun (WGS) entry which is preliminary data.</text>
</comment>
<reference evidence="1 2" key="1">
    <citation type="submission" date="2013-10" db="EMBL/GenBank/DDBJ databases">
        <title>The Genome Sequence of Acinetobacter lwoffii NIPH 512.</title>
        <authorList>
            <consortium name="The Broad Institute Genomics Platform"/>
            <consortium name="The Broad Institute Genome Sequencing Center for Infectious Disease"/>
            <person name="Cerqueira G."/>
            <person name="Feldgarden M."/>
            <person name="Courvalin P."/>
            <person name="Grillot-Courvalin C."/>
            <person name="Clermont D."/>
            <person name="Rocha E."/>
            <person name="Yoon E.-J."/>
            <person name="Nemec A."/>
            <person name="Young S.K."/>
            <person name="Zeng Q."/>
            <person name="Gargeya S."/>
            <person name="Fitzgerald M."/>
            <person name="Abouelleil A."/>
            <person name="Alvarado L."/>
            <person name="Berlin A.M."/>
            <person name="Chapman S.B."/>
            <person name="Gainer-Dewar J."/>
            <person name="Goldberg J."/>
            <person name="Gnerre S."/>
            <person name="Griggs A."/>
            <person name="Gujja S."/>
            <person name="Hansen M."/>
            <person name="Howarth C."/>
            <person name="Imamovic A."/>
            <person name="Ireland A."/>
            <person name="Larimer J."/>
            <person name="McCowan C."/>
            <person name="Murphy C."/>
            <person name="Pearson M."/>
            <person name="Poon T.W."/>
            <person name="Priest M."/>
            <person name="Roberts A."/>
            <person name="Saif S."/>
            <person name="Shea T."/>
            <person name="Sykes S."/>
            <person name="Wortman J."/>
            <person name="Nusbaum C."/>
            <person name="Birren B."/>
        </authorList>
    </citation>
    <scope>NUCLEOTIDE SEQUENCE [LARGE SCALE GENOMIC DNA]</scope>
    <source>
        <strain evidence="1 2">NIPH 512</strain>
    </source>
</reference>
<name>A0ABN0PVF2_ACILW</name>
<organism evidence="1 2">
    <name type="scientific">Acinetobacter lwoffii NCTC 5866 = CIP 64.10 = NIPH 512</name>
    <dbReference type="NCBI Taxonomy" id="981327"/>
    <lineage>
        <taxon>Bacteria</taxon>
        <taxon>Pseudomonadati</taxon>
        <taxon>Pseudomonadota</taxon>
        <taxon>Gammaproteobacteria</taxon>
        <taxon>Moraxellales</taxon>
        <taxon>Moraxellaceae</taxon>
        <taxon>Acinetobacter</taxon>
    </lineage>
</organism>
<dbReference type="EMBL" id="AYHO01000005">
    <property type="protein sequence ID" value="ESJ94210.1"/>
    <property type="molecule type" value="Genomic_DNA"/>
</dbReference>